<dbReference type="Gene3D" id="3.30.160.750">
    <property type="match status" value="1"/>
</dbReference>
<keyword evidence="12" id="KW-1185">Reference proteome</keyword>
<dbReference type="PANTHER" id="PTHR33866:SF2">
    <property type="entry name" value="S-ADENOSYLMETHIONINE DECARBOXYLASE PROENZYME"/>
    <property type="match status" value="1"/>
</dbReference>
<dbReference type="GO" id="GO:0004014">
    <property type="term" value="F:adenosylmethionine decarboxylase activity"/>
    <property type="evidence" value="ECO:0007669"/>
    <property type="project" value="UniProtKB-EC"/>
</dbReference>
<evidence type="ECO:0000256" key="1">
    <source>
        <dbReference type="ARBA" id="ARBA00001928"/>
    </source>
</evidence>
<organism evidence="11 12">
    <name type="scientific">Ideonella lacteola</name>
    <dbReference type="NCBI Taxonomy" id="2984193"/>
    <lineage>
        <taxon>Bacteria</taxon>
        <taxon>Pseudomonadati</taxon>
        <taxon>Pseudomonadota</taxon>
        <taxon>Betaproteobacteria</taxon>
        <taxon>Burkholderiales</taxon>
        <taxon>Sphaerotilaceae</taxon>
        <taxon>Ideonella</taxon>
    </lineage>
</organism>
<dbReference type="SUPFAM" id="SSF56276">
    <property type="entry name" value="S-adenosylmethionine decarboxylase"/>
    <property type="match status" value="1"/>
</dbReference>
<reference evidence="11 12" key="1">
    <citation type="submission" date="2024-04" db="EMBL/GenBank/DDBJ databases">
        <title>Novel species of the genus Ideonella isolated from streams.</title>
        <authorList>
            <person name="Lu H."/>
        </authorList>
    </citation>
    <scope>NUCLEOTIDE SEQUENCE [LARGE SCALE GENOMIC DNA]</scope>
    <source>
        <strain evidence="11 12">DXS29W</strain>
    </source>
</reference>
<evidence type="ECO:0000256" key="6">
    <source>
        <dbReference type="ARBA" id="ARBA00023115"/>
    </source>
</evidence>
<dbReference type="EC" id="4.1.1.50" evidence="11"/>
<dbReference type="InterPro" id="IPR003826">
    <property type="entry name" value="AdoMetDC_fam_prok"/>
</dbReference>
<accession>A0ABU9BLY6</accession>
<keyword evidence="10" id="KW-0670">Pyruvate</keyword>
<keyword evidence="3" id="KW-0210">Decarboxylase</keyword>
<dbReference type="EMBL" id="JBBUTG010000004">
    <property type="protein sequence ID" value="MEK8030846.1"/>
    <property type="molecule type" value="Genomic_DNA"/>
</dbReference>
<sequence>MQGLHLTADLRGCAPTLPAMTEPQVLRAACRAAVEAAGLRAVGEVFHQFEPLPDGQHAPGITGVVLLAESHLAVHTWPELGAVTVDVYVCNVGADHSARAEVVLGGLLQLFAPASVERHRLWRGALADSGAVARTQPA</sequence>
<keyword evidence="9" id="KW-0704">Schiff base</keyword>
<keyword evidence="7" id="KW-0865">Zymogen</keyword>
<dbReference type="NCBIfam" id="TIGR03330">
    <property type="entry name" value="SAM_DCase_Bsu"/>
    <property type="match status" value="1"/>
</dbReference>
<dbReference type="InterPro" id="IPR042286">
    <property type="entry name" value="AdoMetDC_C"/>
</dbReference>
<evidence type="ECO:0000256" key="8">
    <source>
        <dbReference type="ARBA" id="ARBA00023239"/>
    </source>
</evidence>
<dbReference type="InterPro" id="IPR016067">
    <property type="entry name" value="S-AdoMet_deCO2ase_core"/>
</dbReference>
<dbReference type="Gene3D" id="3.30.360.110">
    <property type="entry name" value="S-adenosylmethionine decarboxylase domain"/>
    <property type="match status" value="1"/>
</dbReference>
<dbReference type="PANTHER" id="PTHR33866">
    <property type="entry name" value="S-ADENOSYLMETHIONINE DECARBOXYLASE PROENZYME"/>
    <property type="match status" value="1"/>
</dbReference>
<evidence type="ECO:0000256" key="2">
    <source>
        <dbReference type="ARBA" id="ARBA00022691"/>
    </source>
</evidence>
<dbReference type="Pfam" id="PF02675">
    <property type="entry name" value="AdoMet_dc"/>
    <property type="match status" value="1"/>
</dbReference>
<dbReference type="InterPro" id="IPR042284">
    <property type="entry name" value="AdoMetDC_N"/>
</dbReference>
<evidence type="ECO:0000313" key="11">
    <source>
        <dbReference type="EMBL" id="MEK8030846.1"/>
    </source>
</evidence>
<comment type="caution">
    <text evidence="11">The sequence shown here is derived from an EMBL/GenBank/DDBJ whole genome shotgun (WGS) entry which is preliminary data.</text>
</comment>
<evidence type="ECO:0000256" key="5">
    <source>
        <dbReference type="ARBA" id="ARBA00023066"/>
    </source>
</evidence>
<keyword evidence="6" id="KW-0620">Polyamine biosynthesis</keyword>
<evidence type="ECO:0000256" key="10">
    <source>
        <dbReference type="ARBA" id="ARBA00023317"/>
    </source>
</evidence>
<gene>
    <name evidence="11" type="primary">speD</name>
    <name evidence="11" type="ORF">AACH06_08480</name>
</gene>
<evidence type="ECO:0000256" key="4">
    <source>
        <dbReference type="ARBA" id="ARBA00022813"/>
    </source>
</evidence>
<keyword evidence="8 11" id="KW-0456">Lyase</keyword>
<dbReference type="InterPro" id="IPR017716">
    <property type="entry name" value="S-AdoMet_deCOase_pro-enz"/>
</dbReference>
<dbReference type="Proteomes" id="UP001371218">
    <property type="component" value="Unassembled WGS sequence"/>
</dbReference>
<keyword evidence="5" id="KW-0745">Spermidine biosynthesis</keyword>
<keyword evidence="4" id="KW-0068">Autocatalytic cleavage</keyword>
<keyword evidence="2" id="KW-0949">S-adenosyl-L-methionine</keyword>
<evidence type="ECO:0000256" key="9">
    <source>
        <dbReference type="ARBA" id="ARBA00023270"/>
    </source>
</evidence>
<dbReference type="RefSeq" id="WP_341425217.1">
    <property type="nucleotide sequence ID" value="NZ_JBBUTG010000004.1"/>
</dbReference>
<evidence type="ECO:0000256" key="7">
    <source>
        <dbReference type="ARBA" id="ARBA00023145"/>
    </source>
</evidence>
<name>A0ABU9BLY6_9BURK</name>
<evidence type="ECO:0000256" key="3">
    <source>
        <dbReference type="ARBA" id="ARBA00022793"/>
    </source>
</evidence>
<proteinExistence type="predicted"/>
<protein>
    <submittedName>
        <fullName evidence="11">Adenosylmethionine decarboxylase</fullName>
        <ecNumber evidence="11">4.1.1.50</ecNumber>
    </submittedName>
</protein>
<comment type="cofactor">
    <cofactor evidence="1">
        <name>pyruvate</name>
        <dbReference type="ChEBI" id="CHEBI:15361"/>
    </cofactor>
</comment>
<evidence type="ECO:0000313" key="12">
    <source>
        <dbReference type="Proteomes" id="UP001371218"/>
    </source>
</evidence>